<accession>A0ABU6RT43</accession>
<proteinExistence type="predicted"/>
<name>A0ABU6RT43_9FABA</name>
<feature type="transmembrane region" description="Helical" evidence="1">
    <location>
        <begin position="65"/>
        <end position="84"/>
    </location>
</feature>
<dbReference type="Proteomes" id="UP001341840">
    <property type="component" value="Unassembled WGS sequence"/>
</dbReference>
<keyword evidence="1" id="KW-0472">Membrane</keyword>
<evidence type="ECO:0000256" key="1">
    <source>
        <dbReference type="SAM" id="Phobius"/>
    </source>
</evidence>
<comment type="caution">
    <text evidence="2">The sequence shown here is derived from an EMBL/GenBank/DDBJ whole genome shotgun (WGS) entry which is preliminary data.</text>
</comment>
<evidence type="ECO:0000313" key="2">
    <source>
        <dbReference type="EMBL" id="MED6127288.1"/>
    </source>
</evidence>
<organism evidence="2 3">
    <name type="scientific">Stylosanthes scabra</name>
    <dbReference type="NCBI Taxonomy" id="79078"/>
    <lineage>
        <taxon>Eukaryota</taxon>
        <taxon>Viridiplantae</taxon>
        <taxon>Streptophyta</taxon>
        <taxon>Embryophyta</taxon>
        <taxon>Tracheophyta</taxon>
        <taxon>Spermatophyta</taxon>
        <taxon>Magnoliopsida</taxon>
        <taxon>eudicotyledons</taxon>
        <taxon>Gunneridae</taxon>
        <taxon>Pentapetalae</taxon>
        <taxon>rosids</taxon>
        <taxon>fabids</taxon>
        <taxon>Fabales</taxon>
        <taxon>Fabaceae</taxon>
        <taxon>Papilionoideae</taxon>
        <taxon>50 kb inversion clade</taxon>
        <taxon>dalbergioids sensu lato</taxon>
        <taxon>Dalbergieae</taxon>
        <taxon>Pterocarpus clade</taxon>
        <taxon>Stylosanthes</taxon>
    </lineage>
</organism>
<keyword evidence="3" id="KW-1185">Reference proteome</keyword>
<keyword evidence="1" id="KW-0812">Transmembrane</keyword>
<protein>
    <submittedName>
        <fullName evidence="2">Uncharacterized protein</fullName>
    </submittedName>
</protein>
<sequence length="165" mass="19087">MGERTSSSLLPSRPKLALDNLNPWNEHKQIIVRLCRLWTLRDPASEIGEVAFLQGLFVDDSPLSVAPFLFAFASLCLNTIVVVLRRIFLELLFFPTASVGCLQIFIFRLHDNHLIIQLRSLFLQMLFFLQGSQRRTKLVEKLHAQRFMSDLCISERKSLLIWDSQ</sequence>
<reference evidence="2 3" key="1">
    <citation type="journal article" date="2023" name="Plants (Basel)">
        <title>Bridging the Gap: Combining Genomics and Transcriptomics Approaches to Understand Stylosanthes scabra, an Orphan Legume from the Brazilian Caatinga.</title>
        <authorList>
            <person name="Ferreira-Neto J.R.C."/>
            <person name="da Silva M.D."/>
            <person name="Binneck E."/>
            <person name="de Melo N.F."/>
            <person name="da Silva R.H."/>
            <person name="de Melo A.L.T.M."/>
            <person name="Pandolfi V."/>
            <person name="Bustamante F.O."/>
            <person name="Brasileiro-Vidal A.C."/>
            <person name="Benko-Iseppon A.M."/>
        </authorList>
    </citation>
    <scope>NUCLEOTIDE SEQUENCE [LARGE SCALE GENOMIC DNA]</scope>
    <source>
        <tissue evidence="2">Leaves</tissue>
    </source>
</reference>
<gene>
    <name evidence="2" type="ORF">PIB30_086692</name>
</gene>
<evidence type="ECO:0000313" key="3">
    <source>
        <dbReference type="Proteomes" id="UP001341840"/>
    </source>
</evidence>
<keyword evidence="1" id="KW-1133">Transmembrane helix</keyword>
<dbReference type="EMBL" id="JASCZI010031703">
    <property type="protein sequence ID" value="MED6127288.1"/>
    <property type="molecule type" value="Genomic_DNA"/>
</dbReference>
<feature type="transmembrane region" description="Helical" evidence="1">
    <location>
        <begin position="91"/>
        <end position="108"/>
    </location>
</feature>